<evidence type="ECO:0000256" key="5">
    <source>
        <dbReference type="ARBA" id="ARBA00023077"/>
    </source>
</evidence>
<dbReference type="Proteomes" id="UP000196536">
    <property type="component" value="Unassembled WGS sequence"/>
</dbReference>
<dbReference type="InterPro" id="IPR037066">
    <property type="entry name" value="Plug_dom_sf"/>
</dbReference>
<dbReference type="Gene3D" id="2.170.130.10">
    <property type="entry name" value="TonB-dependent receptor, plug domain"/>
    <property type="match status" value="1"/>
</dbReference>
<keyword evidence="4" id="KW-0812">Transmembrane</keyword>
<dbReference type="EMBL" id="NEXX01000001">
    <property type="protein sequence ID" value="OUY08207.1"/>
    <property type="molecule type" value="Genomic_DNA"/>
</dbReference>
<dbReference type="GO" id="GO:0009279">
    <property type="term" value="C:cell outer membrane"/>
    <property type="evidence" value="ECO:0007669"/>
    <property type="project" value="UniProtKB-SubCell"/>
</dbReference>
<accession>A0A1Z9Z1A3</accession>
<dbReference type="GO" id="GO:0015344">
    <property type="term" value="F:siderophore uptake transmembrane transporter activity"/>
    <property type="evidence" value="ECO:0007669"/>
    <property type="project" value="TreeGrafter"/>
</dbReference>
<dbReference type="Gene3D" id="2.40.170.20">
    <property type="entry name" value="TonB-dependent receptor, beta-barrel domain"/>
    <property type="match status" value="1"/>
</dbReference>
<feature type="domain" description="TonB-dependent receptor plug" evidence="10">
    <location>
        <begin position="49"/>
        <end position="138"/>
    </location>
</feature>
<dbReference type="Pfam" id="PF07715">
    <property type="entry name" value="Plug"/>
    <property type="match status" value="1"/>
</dbReference>
<dbReference type="AlphaFoldDB" id="A0A1Z9Z1A3"/>
<keyword evidence="11" id="KW-0675">Receptor</keyword>
<evidence type="ECO:0000256" key="2">
    <source>
        <dbReference type="ARBA" id="ARBA00022448"/>
    </source>
</evidence>
<evidence type="ECO:0000256" key="1">
    <source>
        <dbReference type="ARBA" id="ARBA00004571"/>
    </source>
</evidence>
<evidence type="ECO:0000256" key="6">
    <source>
        <dbReference type="ARBA" id="ARBA00023136"/>
    </source>
</evidence>
<evidence type="ECO:0000256" key="7">
    <source>
        <dbReference type="ARBA" id="ARBA00023237"/>
    </source>
</evidence>
<keyword evidence="3" id="KW-1134">Transmembrane beta strand</keyword>
<gene>
    <name evidence="11" type="ORF">CAP51_00875</name>
</gene>
<evidence type="ECO:0000256" key="4">
    <source>
        <dbReference type="ARBA" id="ARBA00022692"/>
    </source>
</evidence>
<comment type="subcellular location">
    <subcellularLocation>
        <location evidence="1">Cell outer membrane</location>
        <topology evidence="1">Multi-pass membrane protein</topology>
    </subcellularLocation>
</comment>
<dbReference type="InterPro" id="IPR000531">
    <property type="entry name" value="Beta-barrel_TonB"/>
</dbReference>
<evidence type="ECO:0000259" key="10">
    <source>
        <dbReference type="Pfam" id="PF07715"/>
    </source>
</evidence>
<evidence type="ECO:0000256" key="8">
    <source>
        <dbReference type="RuleBase" id="RU003357"/>
    </source>
</evidence>
<dbReference type="GO" id="GO:0044718">
    <property type="term" value="P:siderophore transmembrane transport"/>
    <property type="evidence" value="ECO:0007669"/>
    <property type="project" value="TreeGrafter"/>
</dbReference>
<feature type="domain" description="TonB-dependent receptor-like beta-barrel" evidence="9">
    <location>
        <begin position="320"/>
        <end position="745"/>
    </location>
</feature>
<dbReference type="RefSeq" id="WP_087618847.1">
    <property type="nucleotide sequence ID" value="NZ_NEXX01000001.1"/>
</dbReference>
<reference evidence="11 12" key="1">
    <citation type="submission" date="2017-05" db="EMBL/GenBank/DDBJ databases">
        <title>Acinetobacter populi ANC 5415 (= PBJ7), whole genome shotgun sequencing project.</title>
        <authorList>
            <person name="Nemec A."/>
            <person name="Radolfova-Krizova L."/>
        </authorList>
    </citation>
    <scope>NUCLEOTIDE SEQUENCE [LARGE SCALE GENOMIC DNA]</scope>
    <source>
        <strain evidence="11 12">PBJ7</strain>
    </source>
</reference>
<dbReference type="InterPro" id="IPR036942">
    <property type="entry name" value="Beta-barrel_TonB_sf"/>
</dbReference>
<evidence type="ECO:0000313" key="11">
    <source>
        <dbReference type="EMBL" id="OUY08207.1"/>
    </source>
</evidence>
<dbReference type="SUPFAM" id="SSF56935">
    <property type="entry name" value="Porins"/>
    <property type="match status" value="1"/>
</dbReference>
<evidence type="ECO:0000313" key="12">
    <source>
        <dbReference type="Proteomes" id="UP000196536"/>
    </source>
</evidence>
<evidence type="ECO:0000256" key="3">
    <source>
        <dbReference type="ARBA" id="ARBA00022452"/>
    </source>
</evidence>
<sequence length="776" mass="87524">MRPHALSIAILLSIHHAHASETEEIISLPLIQVDAEQLTLVDNVVKVENQNADNKTLGDALKHISGVQSSAFGPNAGAPVIRSLSGNRVQILEDGASIYGMNAISGDISIPFDPLFSQTITVNKSSDSVRYGGNAIGGSVNVDTGLIDQDMPDKNANLEVVAKKGWNDFNAKGFKLNLNNQHNFSTNFLFSTQDISSYKIHGNSKASVCNTALFPASGGTNTALADACQKEARIQQVYNTASQPYIDQFMTENPDWADGTFSFYTDQPTSVWSGKTYINPENPDYVPDTPKYTQNKINRDVTPDYKNKLGNSYFENQHYAIGSTYLFDRGYIGISADSKKSEYGVPGFSLENKSFQANYDDGLPVGVKTDQRKYTLQSQLNFESPFLNQIQFNTNKLINTSGEYLGAEIANRYKFDTQQAELLLKHQPMKLLSGFVGLNYVDRKVKGQGELRYLPDLNTQTQAIFIKEKLDFNWLELDAGYRTERVEHKVQDSDFKTSRNSPNVELKDRKLNLDSFNVGSYLKFNDLIGLKLRYSVSERAPEINELYASNAHYSIMLQEEGNQNLKEEKSKNLELTGLIHYKDFDFEATVYKMKYDNYLYLTHSGLQTANRLPLKYWTQTDTEITGFEIDVKQKVDLNYYGNLVLSAFADLVKNKNLNPNEYSLFNDGNYLPNMPTNRYGANIEWEKNDWSARLSSIYYDKPQYLGKNVSQEIPLPAYNMVDLQIRKHLKLHNADFDVFLNGSNLLDEDARPQNSPLKYIAPLPGRGFQIGVSMKL</sequence>
<protein>
    <submittedName>
        <fullName evidence="11">TonB-dependent receptor</fullName>
    </submittedName>
</protein>
<keyword evidence="6 8" id="KW-0472">Membrane</keyword>
<comment type="similarity">
    <text evidence="8">Belongs to the TonB-dependent receptor family.</text>
</comment>
<keyword evidence="12" id="KW-1185">Reference proteome</keyword>
<keyword evidence="5 8" id="KW-0798">TonB box</keyword>
<proteinExistence type="inferred from homology"/>
<dbReference type="InterPro" id="IPR039426">
    <property type="entry name" value="TonB-dep_rcpt-like"/>
</dbReference>
<organism evidence="11 12">
    <name type="scientific">Acinetobacter populi</name>
    <dbReference type="NCBI Taxonomy" id="1582270"/>
    <lineage>
        <taxon>Bacteria</taxon>
        <taxon>Pseudomonadati</taxon>
        <taxon>Pseudomonadota</taxon>
        <taxon>Gammaproteobacteria</taxon>
        <taxon>Moraxellales</taxon>
        <taxon>Moraxellaceae</taxon>
        <taxon>Acinetobacter</taxon>
    </lineage>
</organism>
<dbReference type="PANTHER" id="PTHR30069:SF40">
    <property type="entry name" value="TONB-DEPENDENT RECEPTOR NMB0964-RELATED"/>
    <property type="match status" value="1"/>
</dbReference>
<keyword evidence="2" id="KW-0813">Transport</keyword>
<dbReference type="Pfam" id="PF00593">
    <property type="entry name" value="TonB_dep_Rec_b-barrel"/>
    <property type="match status" value="1"/>
</dbReference>
<evidence type="ECO:0000259" key="9">
    <source>
        <dbReference type="Pfam" id="PF00593"/>
    </source>
</evidence>
<dbReference type="OrthoDB" id="9760620at2"/>
<name>A0A1Z9Z1A3_9GAMM</name>
<keyword evidence="7" id="KW-0998">Cell outer membrane</keyword>
<comment type="caution">
    <text evidence="11">The sequence shown here is derived from an EMBL/GenBank/DDBJ whole genome shotgun (WGS) entry which is preliminary data.</text>
</comment>
<dbReference type="InterPro" id="IPR012910">
    <property type="entry name" value="Plug_dom"/>
</dbReference>
<dbReference type="PANTHER" id="PTHR30069">
    <property type="entry name" value="TONB-DEPENDENT OUTER MEMBRANE RECEPTOR"/>
    <property type="match status" value="1"/>
</dbReference>